<dbReference type="EMBL" id="UINC01122185">
    <property type="protein sequence ID" value="SVC97843.1"/>
    <property type="molecule type" value="Genomic_DNA"/>
</dbReference>
<evidence type="ECO:0000313" key="3">
    <source>
        <dbReference type="EMBL" id="SVC97843.1"/>
    </source>
</evidence>
<dbReference type="Pfam" id="PF00795">
    <property type="entry name" value="CN_hydrolase"/>
    <property type="match status" value="1"/>
</dbReference>
<dbReference type="SUPFAM" id="SSF56317">
    <property type="entry name" value="Carbon-nitrogen hydrolase"/>
    <property type="match status" value="1"/>
</dbReference>
<protein>
    <recommendedName>
        <fullName evidence="2">CN hydrolase domain-containing protein</fullName>
    </recommendedName>
</protein>
<name>A0A382RJG0_9ZZZZ</name>
<evidence type="ECO:0000259" key="2">
    <source>
        <dbReference type="PROSITE" id="PS50263"/>
    </source>
</evidence>
<accession>A0A382RJG0</accession>
<dbReference type="Gene3D" id="3.60.110.10">
    <property type="entry name" value="Carbon-nitrogen hydrolase"/>
    <property type="match status" value="1"/>
</dbReference>
<dbReference type="CDD" id="cd07572">
    <property type="entry name" value="nit"/>
    <property type="match status" value="1"/>
</dbReference>
<proteinExistence type="predicted"/>
<sequence>MLSKVAAVQMVSTVDVDENLATADRLISEAAEQGAELVLLPEVFAVLEGGPMRQYGEVEGTGKLQDFLVGQARGNKLILVGGTIPLISRPGKSQSDAKHTIEDGKVRASCLVFDSEGKQVARYDKIHLFDVTVNDAQTEYSESHSYEAGSAIATLKTPLGHLGLSVCYDMRFPELYRDFFKLGVEIVTVPAAFTAVTGEAHWESLLRARAIENQCYVIAAAQGGRHNEKRETWGHSMVIDPWGNILVSLEKGEGIAVADIDIDYLNDIRARMPIREQQKL</sequence>
<feature type="domain" description="CN hydrolase" evidence="2">
    <location>
        <begin position="3"/>
        <end position="262"/>
    </location>
</feature>
<evidence type="ECO:0000256" key="1">
    <source>
        <dbReference type="ARBA" id="ARBA00022801"/>
    </source>
</evidence>
<organism evidence="3">
    <name type="scientific">marine metagenome</name>
    <dbReference type="NCBI Taxonomy" id="408172"/>
    <lineage>
        <taxon>unclassified sequences</taxon>
        <taxon>metagenomes</taxon>
        <taxon>ecological metagenomes</taxon>
    </lineage>
</organism>
<dbReference type="PANTHER" id="PTHR23088:SF27">
    <property type="entry name" value="DEAMINATED GLUTATHIONE AMIDASE"/>
    <property type="match status" value="1"/>
</dbReference>
<dbReference type="InterPro" id="IPR003010">
    <property type="entry name" value="C-N_Hydrolase"/>
</dbReference>
<gene>
    <name evidence="3" type="ORF">METZ01_LOCUS350697</name>
</gene>
<dbReference type="InterPro" id="IPR001110">
    <property type="entry name" value="UPF0012_CS"/>
</dbReference>
<dbReference type="GO" id="GO:0016811">
    <property type="term" value="F:hydrolase activity, acting on carbon-nitrogen (but not peptide) bonds, in linear amides"/>
    <property type="evidence" value="ECO:0007669"/>
    <property type="project" value="InterPro"/>
</dbReference>
<dbReference type="InterPro" id="IPR045254">
    <property type="entry name" value="Nit1/2_C-N_Hydrolase"/>
</dbReference>
<dbReference type="PANTHER" id="PTHR23088">
    <property type="entry name" value="NITRILASE-RELATED"/>
    <property type="match status" value="1"/>
</dbReference>
<dbReference type="PROSITE" id="PS01227">
    <property type="entry name" value="UPF0012"/>
    <property type="match status" value="1"/>
</dbReference>
<dbReference type="PROSITE" id="PS50263">
    <property type="entry name" value="CN_HYDROLASE"/>
    <property type="match status" value="1"/>
</dbReference>
<keyword evidence="1" id="KW-0378">Hydrolase</keyword>
<reference evidence="3" key="1">
    <citation type="submission" date="2018-05" db="EMBL/GenBank/DDBJ databases">
        <authorList>
            <person name="Lanie J.A."/>
            <person name="Ng W.-L."/>
            <person name="Kazmierczak K.M."/>
            <person name="Andrzejewski T.M."/>
            <person name="Davidsen T.M."/>
            <person name="Wayne K.J."/>
            <person name="Tettelin H."/>
            <person name="Glass J.I."/>
            <person name="Rusch D."/>
            <person name="Podicherti R."/>
            <person name="Tsui H.-C.T."/>
            <person name="Winkler M.E."/>
        </authorList>
    </citation>
    <scope>NUCLEOTIDE SEQUENCE</scope>
</reference>
<dbReference type="AlphaFoldDB" id="A0A382RJG0"/>
<dbReference type="InterPro" id="IPR036526">
    <property type="entry name" value="C-N_Hydrolase_sf"/>
</dbReference>